<dbReference type="EMBL" id="VSSQ01115493">
    <property type="protein sequence ID" value="MPN50904.1"/>
    <property type="molecule type" value="Genomic_DNA"/>
</dbReference>
<organism evidence="1">
    <name type="scientific">bioreactor metagenome</name>
    <dbReference type="NCBI Taxonomy" id="1076179"/>
    <lineage>
        <taxon>unclassified sequences</taxon>
        <taxon>metagenomes</taxon>
        <taxon>ecological metagenomes</taxon>
    </lineage>
</organism>
<comment type="caution">
    <text evidence="1">The sequence shown here is derived from an EMBL/GenBank/DDBJ whole genome shotgun (WGS) entry which is preliminary data.</text>
</comment>
<gene>
    <name evidence="1" type="ORF">SDC9_198544</name>
</gene>
<sequence length="111" mass="12416">MGDVTALCSRVLIINHGRLLYDGDLGVLTERLTPYKILEVRLADVPAIEWDAYGQLVSSEAGKVTLRVPRELISAVSAELLQRYEVHDLNIEDPPMEEVISLAFREESHVS</sequence>
<dbReference type="AlphaFoldDB" id="A0A645IR94"/>
<protein>
    <submittedName>
        <fullName evidence="1">Uncharacterized protein</fullName>
    </submittedName>
</protein>
<name>A0A645IR94_9ZZZZ</name>
<reference evidence="1" key="1">
    <citation type="submission" date="2019-08" db="EMBL/GenBank/DDBJ databases">
        <authorList>
            <person name="Kucharzyk K."/>
            <person name="Murdoch R.W."/>
            <person name="Higgins S."/>
            <person name="Loffler F."/>
        </authorList>
    </citation>
    <scope>NUCLEOTIDE SEQUENCE</scope>
</reference>
<evidence type="ECO:0000313" key="1">
    <source>
        <dbReference type="EMBL" id="MPN50904.1"/>
    </source>
</evidence>
<accession>A0A645IR94</accession>
<proteinExistence type="predicted"/>